<dbReference type="CDD" id="cd16434">
    <property type="entry name" value="CheB-CheR_fusion"/>
    <property type="match status" value="1"/>
</dbReference>
<dbReference type="Gene3D" id="3.30.450.20">
    <property type="entry name" value="PAS domain"/>
    <property type="match status" value="4"/>
</dbReference>
<keyword evidence="4 10" id="KW-0597">Phosphoprotein</keyword>
<dbReference type="PROSITE" id="PS50122">
    <property type="entry name" value="CHEB"/>
    <property type="match status" value="1"/>
</dbReference>
<dbReference type="GO" id="GO:0006935">
    <property type="term" value="P:chemotaxis"/>
    <property type="evidence" value="ECO:0007669"/>
    <property type="project" value="UniProtKB-UniRule"/>
</dbReference>
<feature type="domain" description="PAC" evidence="15">
    <location>
        <begin position="942"/>
        <end position="998"/>
    </location>
</feature>
<proteinExistence type="predicted"/>
<keyword evidence="8" id="KW-0418">Kinase</keyword>
<dbReference type="Pfam" id="PF13596">
    <property type="entry name" value="PAS_10"/>
    <property type="match status" value="1"/>
</dbReference>
<evidence type="ECO:0000313" key="18">
    <source>
        <dbReference type="EMBL" id="SEO56670.1"/>
    </source>
</evidence>
<dbReference type="SUPFAM" id="SSF52738">
    <property type="entry name" value="Methylesterase CheB, C-terminal domain"/>
    <property type="match status" value="1"/>
</dbReference>
<dbReference type="Proteomes" id="UP000199657">
    <property type="component" value="Unassembled WGS sequence"/>
</dbReference>
<dbReference type="Gene3D" id="3.40.50.180">
    <property type="entry name" value="Methylesterase CheB, C-terminal domain"/>
    <property type="match status" value="1"/>
</dbReference>
<feature type="domain" description="CheR-type methyltransferase" evidence="17">
    <location>
        <begin position="226"/>
        <end position="486"/>
    </location>
</feature>
<evidence type="ECO:0000256" key="1">
    <source>
        <dbReference type="ARBA" id="ARBA00000085"/>
    </source>
</evidence>
<feature type="domain" description="PAS" evidence="14">
    <location>
        <begin position="874"/>
        <end position="944"/>
    </location>
</feature>
<evidence type="ECO:0000259" key="13">
    <source>
        <dbReference type="PROSITE" id="PS50110"/>
    </source>
</evidence>
<dbReference type="Gene3D" id="1.10.287.130">
    <property type="match status" value="1"/>
</dbReference>
<dbReference type="EMBL" id="FOEG01000001">
    <property type="protein sequence ID" value="SEO56670.1"/>
    <property type="molecule type" value="Genomic_DNA"/>
</dbReference>
<feature type="domain" description="PAC" evidence="15">
    <location>
        <begin position="1200"/>
        <end position="1252"/>
    </location>
</feature>
<feature type="region of interest" description="Disordered" evidence="11">
    <location>
        <begin position="683"/>
        <end position="721"/>
    </location>
</feature>
<gene>
    <name evidence="18" type="ORF">SAMN04488052_101733</name>
</gene>
<dbReference type="SMART" id="SM00387">
    <property type="entry name" value="HATPase_c"/>
    <property type="match status" value="1"/>
</dbReference>
<dbReference type="InterPro" id="IPR036097">
    <property type="entry name" value="HisK_dim/P_sf"/>
</dbReference>
<evidence type="ECO:0000256" key="4">
    <source>
        <dbReference type="ARBA" id="ARBA00022553"/>
    </source>
</evidence>
<feature type="active site" evidence="9">
    <location>
        <position position="33"/>
    </location>
</feature>
<feature type="compositionally biased region" description="Low complexity" evidence="11">
    <location>
        <begin position="684"/>
        <end position="704"/>
    </location>
</feature>
<dbReference type="GO" id="GO:0005737">
    <property type="term" value="C:cytoplasm"/>
    <property type="evidence" value="ECO:0007669"/>
    <property type="project" value="InterPro"/>
</dbReference>
<dbReference type="Pfam" id="PF13426">
    <property type="entry name" value="PAS_9"/>
    <property type="match status" value="1"/>
</dbReference>
<dbReference type="Pfam" id="PF08448">
    <property type="entry name" value="PAS_4"/>
    <property type="match status" value="1"/>
</dbReference>
<evidence type="ECO:0000256" key="11">
    <source>
        <dbReference type="SAM" id="MobiDB-lite"/>
    </source>
</evidence>
<dbReference type="GO" id="GO:0032259">
    <property type="term" value="P:methylation"/>
    <property type="evidence" value="ECO:0007669"/>
    <property type="project" value="UniProtKB-KW"/>
</dbReference>
<evidence type="ECO:0000259" key="14">
    <source>
        <dbReference type="PROSITE" id="PS50112"/>
    </source>
</evidence>
<dbReference type="PROSITE" id="PS50112">
    <property type="entry name" value="PAS"/>
    <property type="match status" value="2"/>
</dbReference>
<dbReference type="Gene3D" id="1.10.155.10">
    <property type="entry name" value="Chemotaxis receptor methyltransferase CheR, N-terminal domain"/>
    <property type="match status" value="1"/>
</dbReference>
<evidence type="ECO:0000256" key="10">
    <source>
        <dbReference type="PROSITE-ProRule" id="PRU00169"/>
    </source>
</evidence>
<dbReference type="PROSITE" id="PS50109">
    <property type="entry name" value="HIS_KIN"/>
    <property type="match status" value="1"/>
</dbReference>
<feature type="domain" description="PAS" evidence="14">
    <location>
        <begin position="995"/>
        <end position="1068"/>
    </location>
</feature>
<dbReference type="SUPFAM" id="SSF55785">
    <property type="entry name" value="PYP-like sensor domain (PAS domain)"/>
    <property type="match status" value="4"/>
</dbReference>
<dbReference type="InterPro" id="IPR035965">
    <property type="entry name" value="PAS-like_dom_sf"/>
</dbReference>
<dbReference type="InterPro" id="IPR035909">
    <property type="entry name" value="CheB_C"/>
</dbReference>
<evidence type="ECO:0000256" key="5">
    <source>
        <dbReference type="ARBA" id="ARBA00022603"/>
    </source>
</evidence>
<dbReference type="InterPro" id="IPR036890">
    <property type="entry name" value="HATPase_C_sf"/>
</dbReference>
<feature type="domain" description="Histidine kinase" evidence="12">
    <location>
        <begin position="1270"/>
        <end position="1487"/>
    </location>
</feature>
<dbReference type="InterPro" id="IPR000673">
    <property type="entry name" value="Sig_transdc_resp-reg_Me-estase"/>
</dbReference>
<keyword evidence="6" id="KW-0808">Transferase</keyword>
<dbReference type="RefSeq" id="WP_091639991.1">
    <property type="nucleotide sequence ID" value="NZ_FOEG01000001.1"/>
</dbReference>
<feature type="region of interest" description="Disordered" evidence="11">
    <location>
        <begin position="635"/>
        <end position="656"/>
    </location>
</feature>
<dbReference type="InterPro" id="IPR050903">
    <property type="entry name" value="Bact_Chemotaxis_MeTrfase"/>
</dbReference>
<feature type="region of interest" description="Disordered" evidence="11">
    <location>
        <begin position="490"/>
        <end position="519"/>
    </location>
</feature>
<dbReference type="InterPro" id="IPR013656">
    <property type="entry name" value="PAS_4"/>
</dbReference>
<dbReference type="SUPFAM" id="SSF47757">
    <property type="entry name" value="Chemotaxis receptor methyltransferase CheR, N-terminal domain"/>
    <property type="match status" value="1"/>
</dbReference>
<keyword evidence="5" id="KW-0489">Methyltransferase</keyword>
<feature type="compositionally biased region" description="Acidic residues" evidence="11">
    <location>
        <begin position="1"/>
        <end position="10"/>
    </location>
</feature>
<evidence type="ECO:0000256" key="2">
    <source>
        <dbReference type="ARBA" id="ARBA00001541"/>
    </source>
</evidence>
<dbReference type="SMART" id="SM00448">
    <property type="entry name" value="REC"/>
    <property type="match status" value="1"/>
</dbReference>
<dbReference type="InterPro" id="IPR022641">
    <property type="entry name" value="CheR_N"/>
</dbReference>
<reference evidence="18 19" key="1">
    <citation type="submission" date="2016-10" db="EMBL/GenBank/DDBJ databases">
        <authorList>
            <person name="de Groot N.N."/>
        </authorList>
    </citation>
    <scope>NUCLEOTIDE SEQUENCE [LARGE SCALE GENOMIC DNA]</scope>
    <source>
        <strain evidence="18 19">CGMCC 1.6291</strain>
    </source>
</reference>
<dbReference type="InterPro" id="IPR003661">
    <property type="entry name" value="HisK_dim/P_dom"/>
</dbReference>
<dbReference type="SMART" id="SM00138">
    <property type="entry name" value="MeTrc"/>
    <property type="match status" value="1"/>
</dbReference>
<dbReference type="GO" id="GO:0005886">
    <property type="term" value="C:plasma membrane"/>
    <property type="evidence" value="ECO:0007669"/>
    <property type="project" value="UniProtKB-ARBA"/>
</dbReference>
<dbReference type="GO" id="GO:0008984">
    <property type="term" value="F:protein-glutamate methylesterase activity"/>
    <property type="evidence" value="ECO:0007669"/>
    <property type="project" value="InterPro"/>
</dbReference>
<keyword evidence="9" id="KW-0378">Hydrolase</keyword>
<dbReference type="SMART" id="SM00091">
    <property type="entry name" value="PAS"/>
    <property type="match status" value="4"/>
</dbReference>
<dbReference type="PROSITE" id="PS50123">
    <property type="entry name" value="CHER"/>
    <property type="match status" value="1"/>
</dbReference>
<dbReference type="InterPro" id="IPR003594">
    <property type="entry name" value="HATPase_dom"/>
</dbReference>
<name>A0A1H8QR19_9GAMM</name>
<dbReference type="FunFam" id="3.30.565.10:FF:000006">
    <property type="entry name" value="Sensor histidine kinase WalK"/>
    <property type="match status" value="1"/>
</dbReference>
<keyword evidence="3 9" id="KW-0145">Chemotaxis</keyword>
<dbReference type="CDD" id="cd00082">
    <property type="entry name" value="HisKA"/>
    <property type="match status" value="1"/>
</dbReference>
<dbReference type="PROSITE" id="PS50110">
    <property type="entry name" value="RESPONSE_REGULATORY"/>
    <property type="match status" value="1"/>
</dbReference>
<dbReference type="SUPFAM" id="SSF53335">
    <property type="entry name" value="S-adenosyl-L-methionine-dependent methyltransferases"/>
    <property type="match status" value="1"/>
</dbReference>
<dbReference type="InterPro" id="IPR022642">
    <property type="entry name" value="CheR_C"/>
</dbReference>
<evidence type="ECO:0000259" key="15">
    <source>
        <dbReference type="PROSITE" id="PS50113"/>
    </source>
</evidence>
<dbReference type="SMART" id="SM00086">
    <property type="entry name" value="PAC"/>
    <property type="match status" value="2"/>
</dbReference>
<dbReference type="CDD" id="cd00130">
    <property type="entry name" value="PAS"/>
    <property type="match status" value="4"/>
</dbReference>
<dbReference type="Gene3D" id="3.40.50.2300">
    <property type="match status" value="1"/>
</dbReference>
<dbReference type="InterPro" id="IPR000700">
    <property type="entry name" value="PAS-assoc_C"/>
</dbReference>
<dbReference type="InterPro" id="IPR029063">
    <property type="entry name" value="SAM-dependent_MTases_sf"/>
</dbReference>
<dbReference type="PANTHER" id="PTHR24422">
    <property type="entry name" value="CHEMOTAXIS PROTEIN METHYLTRANSFERASE"/>
    <property type="match status" value="1"/>
</dbReference>
<protein>
    <submittedName>
        <fullName evidence="18">Two-component system, chemotaxis family, CheB/CheR fusion protein</fullName>
    </submittedName>
</protein>
<dbReference type="Pfam" id="PF00512">
    <property type="entry name" value="HisKA"/>
    <property type="match status" value="1"/>
</dbReference>
<feature type="domain" description="PAC" evidence="15">
    <location>
        <begin position="1069"/>
        <end position="1123"/>
    </location>
</feature>
<feature type="compositionally biased region" description="Basic and acidic residues" evidence="11">
    <location>
        <begin position="636"/>
        <end position="650"/>
    </location>
</feature>
<dbReference type="SUPFAM" id="SSF47384">
    <property type="entry name" value="Homodimeric domain of signal transducing histidine kinase"/>
    <property type="match status" value="1"/>
</dbReference>
<dbReference type="SUPFAM" id="SSF52172">
    <property type="entry name" value="CheY-like"/>
    <property type="match status" value="1"/>
</dbReference>
<feature type="domain" description="CheB-type methylesterase" evidence="16">
    <location>
        <begin position="24"/>
        <end position="210"/>
    </location>
</feature>
<dbReference type="OrthoDB" id="9816309at2"/>
<comment type="catalytic activity">
    <reaction evidence="2">
        <text>L-glutamyl-[protein] + S-adenosyl-L-methionine = [protein]-L-glutamate 5-O-methyl ester + S-adenosyl-L-homocysteine</text>
        <dbReference type="Rhea" id="RHEA:24452"/>
        <dbReference type="Rhea" id="RHEA-COMP:10208"/>
        <dbReference type="Rhea" id="RHEA-COMP:10311"/>
        <dbReference type="ChEBI" id="CHEBI:29973"/>
        <dbReference type="ChEBI" id="CHEBI:57856"/>
        <dbReference type="ChEBI" id="CHEBI:59789"/>
        <dbReference type="ChEBI" id="CHEBI:82795"/>
        <dbReference type="EC" id="2.1.1.80"/>
    </reaction>
</comment>
<dbReference type="InterPro" id="IPR000780">
    <property type="entry name" value="CheR_MeTrfase"/>
</dbReference>
<dbReference type="PROSITE" id="PS50113">
    <property type="entry name" value="PAC"/>
    <property type="match status" value="3"/>
</dbReference>
<sequence length="1634" mass="182982">MTESPADDGNTEPRATETTADDRDLTVVGIGASAGGLEALRAFVGHLPAGTSMAYIIAQHLSPRHESMLVQLLGRETRLRVAQVADGMAIDANTIYITPANKNIVVEGEQLRLTEPEDRPVPKPSVDGFFRSLADAFGEHAIAVVLSGTGSDGSHGVRAIKAGGGFTLVQAPETAKYDGMPRAAMETGCIDLVMPPDRIAGELQRLVEMAGHALLTQPEQPEAPVYERITRLIHQQAGLDLSAYKEKTVHRRLRRRMATRHLDQLEDYLQLLEEDPQEVGHFCQDILISVTSFFRDPEAFEALREQLYHLLRNRRPGDDIRIWVPGCATGEEAYTLAILLSEMLGSRVRDYRIQVFATDLDEPALNVARRGIYSATSLVELDEETINRYFQPYGDQYKVVKSLREMLVFARQDLLHDPPFLRLDLLSCRNLLIYFNSDTQKRLFELFHYAVNPGGLLFLGKSENVTRHEHLFLPLESTWKIFQQRGSRSSYSTMPYRASGGAQASDDREPAPRPRPKLSPYDRMIRATMEQYAPAGLLVDETLQIQHILGDTSRYLRIPHGDPDFTVRNLVRQELRVDLSALVTRVKKDRVSAFSRSIHLPEHDERVRVSVHPVTGELDEELLYLICFDPVPAPADDEHRAEPRNTHTVDDEASQQRINELEDELATTREHLQTVIEELETTNEELQSSNEELQSSNEELQSSNEELETTNEELQSTNEELTTVNEELNSKTDELNAAYNDLRNVNDSLVDPLVVVDEGLRIKFHNQACDKIFIGTDGLVDTPLLDVERRVDIPRFRQRLQRVIRHGEQVEVQISQTLHTAEEGAEHDVAAPVMRYYLLRMQPYYDEQRNVGGAVITFFDNTRIKRAERGSRESEARLHAIVNRSPVLTALKDPEGRYILANAAFESWVGLEPGGALGRRDTDLLPADVASRNGEREQAALNAEEAREHEESVTLSGQTRHFITERFPLLDEDGHVYALCIKALDITERRATEEKVRLQSKALDASMNGILIAEADDPELPIVYANPAFERITGYSTDEVLQRNCRFLQGPETDQVALDVVREALRDGTNARVLLRNYRKDGSPFWNDLSIFPVHDEEARLTHFVGIQEDATKRVDVERALRDNEERLITAQDYAGVANFEWRPDAVLLGTPGQLADLFGLPPSAGGQPSVLQLLRRVHPNDRAPLLDAIRQCLRSSQDVDLEFRVRTQENGLCWLHIRANAERGNDGSPLRLLGLVGDISRRKDVENALLSARLEAEKANRAKSEFLSHMSHELRTPLNAILGFAQLLEADPDNPVSPAQNENIQQILRAGWHLLDLISEVLDLARIESGRLNVENQPLDLHQVVNDSLRTVSPMAEERRVSLHQDIRFRGELVSDTTRVTQVLLNLLTNAIKYNHEGGDVHLSAWDDGQRLWVAIADTGIGIPREDRGRLFESFNRLGQEGGRIQGTGIGLVLVHRILQLLGGTIDVESTPDQGSTFTFNLPLIRPEAVAAIAEEEPAVVPHEAAVVPDGHRPLRVLYVEDNPSNMALAREIFRREASVELLEATDGNQGVVMAAAERPDLILMDLHLPGMTGQQALEALRADSRTAGIPVIAVTADALYDEATAEAGFNDRLTKPLRIRDLQAALQHAVAR</sequence>
<organism evidence="18 19">
    <name type="scientific">Aquisalimonas asiatica</name>
    <dbReference type="NCBI Taxonomy" id="406100"/>
    <lineage>
        <taxon>Bacteria</taxon>
        <taxon>Pseudomonadati</taxon>
        <taxon>Pseudomonadota</taxon>
        <taxon>Gammaproteobacteria</taxon>
        <taxon>Chromatiales</taxon>
        <taxon>Ectothiorhodospiraceae</taxon>
        <taxon>Aquisalimonas</taxon>
    </lineage>
</organism>
<dbReference type="Pfam" id="PF08447">
    <property type="entry name" value="PAS_3"/>
    <property type="match status" value="1"/>
</dbReference>
<comment type="catalytic activity">
    <reaction evidence="1">
        <text>ATP + protein L-histidine = ADP + protein N-phospho-L-histidine.</text>
        <dbReference type="EC" id="2.7.13.3"/>
    </reaction>
</comment>
<evidence type="ECO:0000256" key="7">
    <source>
        <dbReference type="ARBA" id="ARBA00022691"/>
    </source>
</evidence>
<dbReference type="PRINTS" id="PR00996">
    <property type="entry name" value="CHERMTFRASE"/>
</dbReference>
<feature type="active site" evidence="9">
    <location>
        <position position="60"/>
    </location>
</feature>
<dbReference type="GO" id="GO:0000156">
    <property type="term" value="F:phosphorelay response regulator activity"/>
    <property type="evidence" value="ECO:0007669"/>
    <property type="project" value="InterPro"/>
</dbReference>
<dbReference type="GO" id="GO:0008983">
    <property type="term" value="F:protein-glutamate O-methyltransferase activity"/>
    <property type="evidence" value="ECO:0007669"/>
    <property type="project" value="UniProtKB-EC"/>
</dbReference>
<evidence type="ECO:0000259" key="12">
    <source>
        <dbReference type="PROSITE" id="PS50109"/>
    </source>
</evidence>
<dbReference type="SUPFAM" id="SSF55874">
    <property type="entry name" value="ATPase domain of HSP90 chaperone/DNA topoisomerase II/histidine kinase"/>
    <property type="match status" value="1"/>
</dbReference>
<dbReference type="Pfam" id="PF01739">
    <property type="entry name" value="CheR"/>
    <property type="match status" value="1"/>
</dbReference>
<dbReference type="Pfam" id="PF03705">
    <property type="entry name" value="CheR_N"/>
    <property type="match status" value="1"/>
</dbReference>
<evidence type="ECO:0000313" key="19">
    <source>
        <dbReference type="Proteomes" id="UP000199657"/>
    </source>
</evidence>
<dbReference type="Gene3D" id="3.40.50.150">
    <property type="entry name" value="Vaccinia Virus protein VP39"/>
    <property type="match status" value="1"/>
</dbReference>
<dbReference type="InterPro" id="IPR001789">
    <property type="entry name" value="Sig_transdc_resp-reg_receiver"/>
</dbReference>
<dbReference type="GO" id="GO:0000155">
    <property type="term" value="F:phosphorelay sensor kinase activity"/>
    <property type="evidence" value="ECO:0007669"/>
    <property type="project" value="InterPro"/>
</dbReference>
<dbReference type="InterPro" id="IPR036804">
    <property type="entry name" value="CheR_N_sf"/>
</dbReference>
<dbReference type="Pfam" id="PF01339">
    <property type="entry name" value="CheB_methylest"/>
    <property type="match status" value="1"/>
</dbReference>
<dbReference type="SMART" id="SM00388">
    <property type="entry name" value="HisKA"/>
    <property type="match status" value="1"/>
</dbReference>
<dbReference type="NCBIfam" id="TIGR00229">
    <property type="entry name" value="sensory_box"/>
    <property type="match status" value="2"/>
</dbReference>
<feature type="region of interest" description="Disordered" evidence="11">
    <location>
        <begin position="1"/>
        <end position="22"/>
    </location>
</feature>
<dbReference type="InterPro" id="IPR000014">
    <property type="entry name" value="PAS"/>
</dbReference>
<feature type="compositionally biased region" description="Low complexity" evidence="11">
    <location>
        <begin position="712"/>
        <end position="721"/>
    </location>
</feature>
<feature type="active site" evidence="9">
    <location>
        <position position="152"/>
    </location>
</feature>
<dbReference type="Gene3D" id="3.30.565.10">
    <property type="entry name" value="Histidine kinase-like ATPase, C-terminal domain"/>
    <property type="match status" value="1"/>
</dbReference>
<dbReference type="InterPro" id="IPR013655">
    <property type="entry name" value="PAS_fold_3"/>
</dbReference>
<accession>A0A1H8QR19</accession>
<evidence type="ECO:0000256" key="8">
    <source>
        <dbReference type="ARBA" id="ARBA00022777"/>
    </source>
</evidence>
<dbReference type="InterPro" id="IPR005467">
    <property type="entry name" value="His_kinase_dom"/>
</dbReference>
<dbReference type="InterPro" id="IPR001610">
    <property type="entry name" value="PAC"/>
</dbReference>
<dbReference type="InterPro" id="IPR011006">
    <property type="entry name" value="CheY-like_superfamily"/>
</dbReference>
<evidence type="ECO:0000259" key="17">
    <source>
        <dbReference type="PROSITE" id="PS50123"/>
    </source>
</evidence>
<feature type="domain" description="Response regulatory" evidence="13">
    <location>
        <begin position="1517"/>
        <end position="1632"/>
    </location>
</feature>
<evidence type="ECO:0000256" key="3">
    <source>
        <dbReference type="ARBA" id="ARBA00022500"/>
    </source>
</evidence>
<evidence type="ECO:0000256" key="6">
    <source>
        <dbReference type="ARBA" id="ARBA00022679"/>
    </source>
</evidence>
<evidence type="ECO:0000256" key="9">
    <source>
        <dbReference type="PROSITE-ProRule" id="PRU00050"/>
    </source>
</evidence>
<dbReference type="Pfam" id="PF02518">
    <property type="entry name" value="HATPase_c"/>
    <property type="match status" value="1"/>
</dbReference>
<keyword evidence="7" id="KW-0949">S-adenosyl-L-methionine</keyword>
<keyword evidence="19" id="KW-1185">Reference proteome</keyword>
<feature type="modified residue" description="4-aspartylphosphate" evidence="10">
    <location>
        <position position="1567"/>
    </location>
</feature>
<evidence type="ECO:0000259" key="16">
    <source>
        <dbReference type="PROSITE" id="PS50122"/>
    </source>
</evidence>
<dbReference type="STRING" id="406100.SAMN04488052_101733"/>
<dbReference type="Pfam" id="PF00072">
    <property type="entry name" value="Response_reg"/>
    <property type="match status" value="1"/>
</dbReference>